<evidence type="ECO:0008006" key="9">
    <source>
        <dbReference type="Google" id="ProtNLM"/>
    </source>
</evidence>
<feature type="region of interest" description="Disordered" evidence="4">
    <location>
        <begin position="70"/>
        <end position="257"/>
    </location>
</feature>
<dbReference type="CDD" id="cd21608">
    <property type="entry name" value="RRM2_NsCP33_like"/>
    <property type="match status" value="1"/>
</dbReference>
<dbReference type="Pfam" id="PF00098">
    <property type="entry name" value="zf-CCHC"/>
    <property type="match status" value="1"/>
</dbReference>
<feature type="compositionally biased region" description="Gly residues" evidence="4">
    <location>
        <begin position="131"/>
        <end position="141"/>
    </location>
</feature>
<dbReference type="PROSITE" id="PS50102">
    <property type="entry name" value="RRM"/>
    <property type="match status" value="1"/>
</dbReference>
<accession>A0ABP0UBG1</accession>
<dbReference type="PANTHER" id="PTHR48028:SF2">
    <property type="entry name" value="GLYCINE-RICH RNA-BINDING PROTEIN RZ1A"/>
    <property type="match status" value="1"/>
</dbReference>
<dbReference type="Pfam" id="PF00076">
    <property type="entry name" value="RRM_1"/>
    <property type="match status" value="1"/>
</dbReference>
<dbReference type="InterPro" id="IPR036875">
    <property type="entry name" value="Znf_CCHC_sf"/>
</dbReference>
<dbReference type="Gene3D" id="3.30.70.330">
    <property type="match status" value="1"/>
</dbReference>
<organism evidence="7 8">
    <name type="scientific">Sphagnum troendelagicum</name>
    <dbReference type="NCBI Taxonomy" id="128251"/>
    <lineage>
        <taxon>Eukaryota</taxon>
        <taxon>Viridiplantae</taxon>
        <taxon>Streptophyta</taxon>
        <taxon>Embryophyta</taxon>
        <taxon>Bryophyta</taxon>
        <taxon>Sphagnophytina</taxon>
        <taxon>Sphagnopsida</taxon>
        <taxon>Sphagnales</taxon>
        <taxon>Sphagnaceae</taxon>
        <taxon>Sphagnum</taxon>
    </lineage>
</organism>
<dbReference type="InterPro" id="IPR051106">
    <property type="entry name" value="RNA-bind/splicing_reg"/>
</dbReference>
<dbReference type="EMBL" id="OZ019894">
    <property type="protein sequence ID" value="CAK9216839.1"/>
    <property type="molecule type" value="Genomic_DNA"/>
</dbReference>
<evidence type="ECO:0000259" key="6">
    <source>
        <dbReference type="PROSITE" id="PS50158"/>
    </source>
</evidence>
<proteinExistence type="predicted"/>
<keyword evidence="1 3" id="KW-0694">RNA-binding</keyword>
<reference evidence="7" key="1">
    <citation type="submission" date="2024-02" db="EMBL/GenBank/DDBJ databases">
        <authorList>
            <consortium name="ELIXIR-Norway"/>
            <consortium name="Elixir Norway"/>
        </authorList>
    </citation>
    <scope>NUCLEOTIDE SEQUENCE</scope>
</reference>
<gene>
    <name evidence="7" type="ORF">CSSPTR1EN2_LOCUS13671</name>
</gene>
<dbReference type="PROSITE" id="PS50158">
    <property type="entry name" value="ZF_CCHC"/>
    <property type="match status" value="1"/>
</dbReference>
<dbReference type="InterPro" id="IPR048289">
    <property type="entry name" value="RRM2_NsCP33-like"/>
</dbReference>
<evidence type="ECO:0000259" key="5">
    <source>
        <dbReference type="PROSITE" id="PS50102"/>
    </source>
</evidence>
<evidence type="ECO:0000256" key="1">
    <source>
        <dbReference type="ARBA" id="ARBA00022884"/>
    </source>
</evidence>
<dbReference type="Gene3D" id="4.10.60.10">
    <property type="entry name" value="Zinc finger, CCHC-type"/>
    <property type="match status" value="1"/>
</dbReference>
<dbReference type="InterPro" id="IPR035979">
    <property type="entry name" value="RBD_domain_sf"/>
</dbReference>
<feature type="compositionally biased region" description="Basic and acidic residues" evidence="4">
    <location>
        <begin position="171"/>
        <end position="183"/>
    </location>
</feature>
<feature type="domain" description="RRM" evidence="5">
    <location>
        <begin position="9"/>
        <end position="87"/>
    </location>
</feature>
<evidence type="ECO:0000256" key="2">
    <source>
        <dbReference type="PROSITE-ProRule" id="PRU00047"/>
    </source>
</evidence>
<dbReference type="SUPFAM" id="SSF57756">
    <property type="entry name" value="Retrovirus zinc finger-like domains"/>
    <property type="match status" value="1"/>
</dbReference>
<feature type="compositionally biased region" description="Gly residues" evidence="4">
    <location>
        <begin position="95"/>
        <end position="115"/>
    </location>
</feature>
<dbReference type="InterPro" id="IPR000504">
    <property type="entry name" value="RRM_dom"/>
</dbReference>
<dbReference type="InterPro" id="IPR001878">
    <property type="entry name" value="Znf_CCHC"/>
</dbReference>
<dbReference type="PANTHER" id="PTHR48028">
    <property type="entry name" value="GLYCINE-RICH RNA-BINDING PROTEIN RZ1A"/>
    <property type="match status" value="1"/>
</dbReference>
<keyword evidence="2" id="KW-0863">Zinc-finger</keyword>
<keyword evidence="2" id="KW-0862">Zinc</keyword>
<evidence type="ECO:0000313" key="8">
    <source>
        <dbReference type="Proteomes" id="UP001497512"/>
    </source>
</evidence>
<keyword evidence="2" id="KW-0479">Metal-binding</keyword>
<feature type="compositionally biased region" description="Basic and acidic residues" evidence="4">
    <location>
        <begin position="225"/>
        <end position="243"/>
    </location>
</feature>
<dbReference type="SUPFAM" id="SSF54928">
    <property type="entry name" value="RNA-binding domain, RBD"/>
    <property type="match status" value="1"/>
</dbReference>
<dbReference type="InterPro" id="IPR012677">
    <property type="entry name" value="Nucleotide-bd_a/b_plait_sf"/>
</dbReference>
<name>A0ABP0UBG1_9BRYO</name>
<evidence type="ECO:0000256" key="3">
    <source>
        <dbReference type="PROSITE-ProRule" id="PRU00176"/>
    </source>
</evidence>
<evidence type="ECO:0000256" key="4">
    <source>
        <dbReference type="SAM" id="MobiDB-lite"/>
    </source>
</evidence>
<sequence length="257" mass="26976">MAEVEPEEFRCFVGGLSWSTTDKGLEEAFRPFGSVLEAKVIVDKESGHSRGFGFVNFSSERAMDDAIESLHGKELDGRPITVNRAKPKGRDGGGGDRGYSGGGSRDRGGGGGGGDCFKCGQPGHWARECPSGGGDRGGGGRYSSRDRYGSDSASDRNGGGDRYGSGGGRHSSGDRGGSDRYGDRYSGGGDRSRNGSGYGKEGKSDYRERDGGRSSGGGDRYNGGSDRHTSSRDRSGPYDRPSERPSGGGRSSHDERD</sequence>
<dbReference type="SMART" id="SM00360">
    <property type="entry name" value="RRM"/>
    <property type="match status" value="1"/>
</dbReference>
<evidence type="ECO:0000313" key="7">
    <source>
        <dbReference type="EMBL" id="CAK9216839.1"/>
    </source>
</evidence>
<feature type="compositionally biased region" description="Basic and acidic residues" evidence="4">
    <location>
        <begin position="200"/>
        <end position="212"/>
    </location>
</feature>
<keyword evidence="8" id="KW-1185">Reference proteome</keyword>
<protein>
    <recommendedName>
        <fullName evidence="9">Glycine-rich RNA-binding protein</fullName>
    </recommendedName>
</protein>
<feature type="compositionally biased region" description="Gly residues" evidence="4">
    <location>
        <begin position="160"/>
        <end position="170"/>
    </location>
</feature>
<feature type="domain" description="CCHC-type" evidence="6">
    <location>
        <begin position="116"/>
        <end position="131"/>
    </location>
</feature>
<dbReference type="SMART" id="SM00343">
    <property type="entry name" value="ZnF_C2HC"/>
    <property type="match status" value="1"/>
</dbReference>
<dbReference type="Proteomes" id="UP001497512">
    <property type="component" value="Chromosome 2"/>
</dbReference>